<dbReference type="RefSeq" id="XP_073555886.1">
    <property type="nucleotide sequence ID" value="XM_073705578.1"/>
</dbReference>
<evidence type="ECO:0000313" key="4">
    <source>
        <dbReference type="Proteomes" id="UP001642720"/>
    </source>
</evidence>
<keyword evidence="2" id="KW-0812">Transmembrane</keyword>
<evidence type="ECO:0000313" key="3">
    <source>
        <dbReference type="EMBL" id="TFA99684.1"/>
    </source>
</evidence>
<gene>
    <name evidence="3" type="ORF">CCMA1212_008446</name>
</gene>
<evidence type="ECO:0000256" key="1">
    <source>
        <dbReference type="SAM" id="MobiDB-lite"/>
    </source>
</evidence>
<keyword evidence="4" id="KW-1185">Reference proteome</keyword>
<comment type="caution">
    <text evidence="3">The sequence shown here is derived from an EMBL/GenBank/DDBJ whole genome shotgun (WGS) entry which is preliminary data.</text>
</comment>
<keyword evidence="2" id="KW-1133">Transmembrane helix</keyword>
<dbReference type="Proteomes" id="UP001642720">
    <property type="component" value="Unassembled WGS sequence"/>
</dbReference>
<accession>A0ABY2GWQ9</accession>
<dbReference type="GeneID" id="300580028"/>
<reference evidence="3 4" key="1">
    <citation type="submission" date="2018-01" db="EMBL/GenBank/DDBJ databases">
        <title>Genome characterization of the sugarcane-associated fungus Trichoderma ghanense CCMA-1212 and their application in lignocelulose bioconversion.</title>
        <authorList>
            <person name="Steindorff A.S."/>
            <person name="Mendes T.D."/>
            <person name="Vilela E.S.D."/>
            <person name="Rodrigues D.S."/>
            <person name="Formighieri E.F."/>
            <person name="Melo I.S."/>
            <person name="Favaro L.C.L."/>
        </authorList>
    </citation>
    <scope>NUCLEOTIDE SEQUENCE [LARGE SCALE GENOMIC DNA]</scope>
    <source>
        <strain evidence="3 4">CCMA-1212</strain>
    </source>
</reference>
<proteinExistence type="predicted"/>
<sequence length="222" mass="25112">MRLHNRMLVDPRSIQMRLIIIIINPPTLPIILITITITLRFIISIVIFILLILRLATAHNLHHEQPRLLHQAPAPHHVRRRHAHPQPVFKARQRLLGLNVLPAEQAGEAVVQLVQKVKRRLGRRRERADVLREVTGQLEQELHLQDGWFLHHRREMVMSFSSAYRLTMSSLLPPGRSGVLLGCGRVDAPRDEAEEGAGEGRPPWGGMKPPGCRDDSAMVVGG</sequence>
<feature type="region of interest" description="Disordered" evidence="1">
    <location>
        <begin position="190"/>
        <end position="222"/>
    </location>
</feature>
<dbReference type="EMBL" id="PPTA01000013">
    <property type="protein sequence ID" value="TFA99684.1"/>
    <property type="molecule type" value="Genomic_DNA"/>
</dbReference>
<organism evidence="3 4">
    <name type="scientific">Trichoderma ghanense</name>
    <dbReference type="NCBI Taxonomy" id="65468"/>
    <lineage>
        <taxon>Eukaryota</taxon>
        <taxon>Fungi</taxon>
        <taxon>Dikarya</taxon>
        <taxon>Ascomycota</taxon>
        <taxon>Pezizomycotina</taxon>
        <taxon>Sordariomycetes</taxon>
        <taxon>Hypocreomycetidae</taxon>
        <taxon>Hypocreales</taxon>
        <taxon>Hypocreaceae</taxon>
        <taxon>Trichoderma</taxon>
    </lineage>
</organism>
<protein>
    <submittedName>
        <fullName evidence="3">Uncharacterized protein</fullName>
    </submittedName>
</protein>
<feature type="transmembrane region" description="Helical" evidence="2">
    <location>
        <begin position="16"/>
        <end position="35"/>
    </location>
</feature>
<name>A0ABY2GWQ9_9HYPO</name>
<evidence type="ECO:0000256" key="2">
    <source>
        <dbReference type="SAM" id="Phobius"/>
    </source>
</evidence>
<keyword evidence="2" id="KW-0472">Membrane</keyword>